<feature type="domain" description="Replication factor A C-terminal" evidence="11">
    <location>
        <begin position="533"/>
        <end position="694"/>
    </location>
</feature>
<feature type="domain" description="Replication protein A OB" evidence="12">
    <location>
        <begin position="353"/>
        <end position="451"/>
    </location>
</feature>
<dbReference type="EMBL" id="JAWDEY010000012">
    <property type="protein sequence ID" value="KAK6589476.1"/>
    <property type="molecule type" value="Genomic_DNA"/>
</dbReference>
<evidence type="ECO:0000256" key="3">
    <source>
        <dbReference type="ARBA" id="ARBA00022705"/>
    </source>
</evidence>
<dbReference type="CDD" id="cd04476">
    <property type="entry name" value="RPA1_DBD_C"/>
    <property type="match status" value="1"/>
</dbReference>
<evidence type="ECO:0000259" key="12">
    <source>
        <dbReference type="Pfam" id="PF16900"/>
    </source>
</evidence>
<dbReference type="GO" id="GO:0005634">
    <property type="term" value="C:nucleus"/>
    <property type="evidence" value="ECO:0007669"/>
    <property type="project" value="UniProtKB-SubCell"/>
</dbReference>
<protein>
    <submittedName>
        <fullName evidence="13">Rf-A (OB fold)</fullName>
    </submittedName>
</protein>
<evidence type="ECO:0000256" key="6">
    <source>
        <dbReference type="ARBA" id="ARBA00022833"/>
    </source>
</evidence>
<dbReference type="FunFam" id="2.40.50.140:FF:000041">
    <property type="entry name" value="Replication protein A subunit"/>
    <property type="match status" value="1"/>
</dbReference>
<dbReference type="GO" id="GO:0008270">
    <property type="term" value="F:zinc ion binding"/>
    <property type="evidence" value="ECO:0007669"/>
    <property type="project" value="UniProtKB-KW"/>
</dbReference>
<dbReference type="InterPro" id="IPR047192">
    <property type="entry name" value="Euk_RPA1_DBD_C"/>
</dbReference>
<evidence type="ECO:0000259" key="10">
    <source>
        <dbReference type="Pfam" id="PF02721"/>
    </source>
</evidence>
<dbReference type="InterPro" id="IPR013955">
    <property type="entry name" value="Rep_factor-A_C"/>
</dbReference>
<dbReference type="PANTHER" id="PTHR47165:SF4">
    <property type="entry name" value="OS03G0429900 PROTEIN"/>
    <property type="match status" value="1"/>
</dbReference>
<dbReference type="Pfam" id="PF08646">
    <property type="entry name" value="Rep_fac-A_C"/>
    <property type="match status" value="1"/>
</dbReference>
<evidence type="ECO:0000313" key="14">
    <source>
        <dbReference type="Proteomes" id="UP001311799"/>
    </source>
</evidence>
<keyword evidence="5" id="KW-0863">Zinc-finger</keyword>
<keyword evidence="4" id="KW-0479">Metal-binding</keyword>
<evidence type="ECO:0000256" key="5">
    <source>
        <dbReference type="ARBA" id="ARBA00022771"/>
    </source>
</evidence>
<comment type="similarity">
    <text evidence="2">Belongs to the replication factor A protein 1 family.</text>
</comment>
<feature type="region of interest" description="Disordered" evidence="9">
    <location>
        <begin position="113"/>
        <end position="224"/>
    </location>
</feature>
<evidence type="ECO:0000256" key="7">
    <source>
        <dbReference type="ARBA" id="ARBA00023125"/>
    </source>
</evidence>
<gene>
    <name evidence="13" type="ORF">RS030_203152</name>
</gene>
<feature type="domain" description="Replication protein A 70 kDa DNA-binding subunit B/D first OB fold" evidence="10">
    <location>
        <begin position="233"/>
        <end position="335"/>
    </location>
</feature>
<dbReference type="AlphaFoldDB" id="A0AAV9XXR8"/>
<name>A0AAV9XXR8_9CRYT</name>
<dbReference type="Pfam" id="PF02721">
    <property type="entry name" value="DUF223"/>
    <property type="match status" value="1"/>
</dbReference>
<evidence type="ECO:0000256" key="4">
    <source>
        <dbReference type="ARBA" id="ARBA00022723"/>
    </source>
</evidence>
<dbReference type="PANTHER" id="PTHR47165">
    <property type="entry name" value="OS03G0429900 PROTEIN"/>
    <property type="match status" value="1"/>
</dbReference>
<dbReference type="FunFam" id="2.40.50.140:FF:000064">
    <property type="entry name" value="Replication protein A subunit"/>
    <property type="match status" value="1"/>
</dbReference>
<evidence type="ECO:0000313" key="13">
    <source>
        <dbReference type="EMBL" id="KAK6589476.1"/>
    </source>
</evidence>
<evidence type="ECO:0000256" key="8">
    <source>
        <dbReference type="ARBA" id="ARBA00023242"/>
    </source>
</evidence>
<comment type="caution">
    <text evidence="13">The sequence shown here is derived from an EMBL/GenBank/DDBJ whole genome shotgun (WGS) entry which is preliminary data.</text>
</comment>
<comment type="subcellular location">
    <subcellularLocation>
        <location evidence="1">Nucleus</location>
    </subcellularLocation>
</comment>
<keyword evidence="3" id="KW-0235">DNA replication</keyword>
<dbReference type="Pfam" id="PF16900">
    <property type="entry name" value="REPA_OB_2"/>
    <property type="match status" value="1"/>
</dbReference>
<keyword evidence="8" id="KW-0539">Nucleus</keyword>
<organism evidence="13 14">
    <name type="scientific">Cryptosporidium xiaoi</name>
    <dbReference type="NCBI Taxonomy" id="659607"/>
    <lineage>
        <taxon>Eukaryota</taxon>
        <taxon>Sar</taxon>
        <taxon>Alveolata</taxon>
        <taxon>Apicomplexa</taxon>
        <taxon>Conoidasida</taxon>
        <taxon>Coccidia</taxon>
        <taxon>Eucoccidiorida</taxon>
        <taxon>Eimeriorina</taxon>
        <taxon>Cryptosporidiidae</taxon>
        <taxon>Cryptosporidium</taxon>
    </lineage>
</organism>
<dbReference type="InterPro" id="IPR003871">
    <property type="entry name" value="RFA1B/D_OB_1st"/>
</dbReference>
<keyword evidence="7" id="KW-0238">DNA-binding</keyword>
<proteinExistence type="inferred from homology"/>
<dbReference type="InterPro" id="IPR031657">
    <property type="entry name" value="REPA_OB_2"/>
</dbReference>
<dbReference type="CDD" id="cd04474">
    <property type="entry name" value="RPA1_DBD_A"/>
    <property type="match status" value="1"/>
</dbReference>
<accession>A0AAV9XXR8</accession>
<reference evidence="13 14" key="1">
    <citation type="submission" date="2023-10" db="EMBL/GenBank/DDBJ databases">
        <title>Comparative genomics analysis reveals potential genetic determinants of host preference in Cryptosporidium xiaoi.</title>
        <authorList>
            <person name="Xiao L."/>
            <person name="Li J."/>
        </authorList>
    </citation>
    <scope>NUCLEOTIDE SEQUENCE [LARGE SCALE GENOMIC DNA]</scope>
    <source>
        <strain evidence="13 14">52996</strain>
    </source>
</reference>
<evidence type="ECO:0000256" key="9">
    <source>
        <dbReference type="SAM" id="MobiDB-lite"/>
    </source>
</evidence>
<dbReference type="InterPro" id="IPR012340">
    <property type="entry name" value="NA-bd_OB-fold"/>
</dbReference>
<dbReference type="CDD" id="cd04475">
    <property type="entry name" value="RPA1_DBD_B"/>
    <property type="match status" value="1"/>
</dbReference>
<dbReference type="Gene3D" id="2.40.50.140">
    <property type="entry name" value="Nucleic acid-binding proteins"/>
    <property type="match status" value="3"/>
</dbReference>
<dbReference type="GO" id="GO:0003677">
    <property type="term" value="F:DNA binding"/>
    <property type="evidence" value="ECO:0007669"/>
    <property type="project" value="UniProtKB-KW"/>
</dbReference>
<evidence type="ECO:0000259" key="11">
    <source>
        <dbReference type="Pfam" id="PF08646"/>
    </source>
</evidence>
<feature type="compositionally biased region" description="Polar residues" evidence="9">
    <location>
        <begin position="123"/>
        <end position="154"/>
    </location>
</feature>
<dbReference type="Proteomes" id="UP001311799">
    <property type="component" value="Unassembled WGS sequence"/>
</dbReference>
<dbReference type="SUPFAM" id="SSF50249">
    <property type="entry name" value="Nucleic acid-binding proteins"/>
    <property type="match status" value="3"/>
</dbReference>
<dbReference type="GO" id="GO:0006260">
    <property type="term" value="P:DNA replication"/>
    <property type="evidence" value="ECO:0007669"/>
    <property type="project" value="UniProtKB-KW"/>
</dbReference>
<keyword evidence="6" id="KW-0862">Zinc</keyword>
<keyword evidence="14" id="KW-1185">Reference proteome</keyword>
<feature type="compositionally biased region" description="Low complexity" evidence="9">
    <location>
        <begin position="161"/>
        <end position="190"/>
    </location>
</feature>
<evidence type="ECO:0000256" key="2">
    <source>
        <dbReference type="ARBA" id="ARBA00005690"/>
    </source>
</evidence>
<feature type="compositionally biased region" description="Polar residues" evidence="9">
    <location>
        <begin position="191"/>
        <end position="217"/>
    </location>
</feature>
<evidence type="ECO:0000256" key="1">
    <source>
        <dbReference type="ARBA" id="ARBA00004123"/>
    </source>
</evidence>
<sequence>MVEYPPELNRGVCDQLLSGVTSPNGSVVVVLAINLIRSGPRALVHVTDAGSNLFDNGSPLSIRLVMPDATQLQPGDMIKILKFSLNEIHSTKLVTVIQFERIGHWQGFSTMGKAIPHPHMGSGKTSSSSENKTGQNPANSNANIQTGMVNMSDNRNNDIHSANTNSNYYNSAVAVNNNNNNLSNNQNSNSGPISVSNNGINTNSVRSGPYTSNNNNALKGPISRNQDVPVYPIKNITSYLHRWKIIGRVVSKSDIRKFSSSKTKEGKVFSFEVCDADGSEIRATCFTKAVDKFYDFLKEGEVYSFSKGDVKEANARFNTTGHEFEIIFNEDAEIQSMPQDERIPRKAYNFVKISDIRTYSKGQTLDLIGILLKAGPITTITVKSTGAETQKRELTIIDQSGHSIDLTLWSERTQLDESMILSNPVIAVKNAIVEEFNGFRLKLGSSSSIEWNPVGIENSSNLRMWFNNNGGQAMLQNNLVSLSSNSPTSGSSNYSNSLSQRQTIEEIITLATSGGTSGVAGSSENIDNGIWVYAYGAIRSIRDSKYYWSSCPQCKRKVTEIEDQNSINSLVLPYSSEKTTANNPSGLNMGPNYHCPNCQQSIENPIKKYILSCDIVDSTGTLRAVAFAEHGETIMGGLPVEKLESLKENSDKNTEDVFSDRIFSEWVFKLNGKKELYQDSVTIKYRIFSAEDMSSPEVLNREAKKKIEYIYNKLNNSNDIMGGSGSVVEPSTTKSINSNSNGTTVKVGMGFAQFGY</sequence>